<protein>
    <recommendedName>
        <fullName evidence="2">ULTRAPETALA1/2 SAND domain-containing protein</fullName>
    </recommendedName>
</protein>
<feature type="compositionally biased region" description="Basic and acidic residues" evidence="1">
    <location>
        <begin position="240"/>
        <end position="253"/>
    </location>
</feature>
<keyword evidence="4" id="KW-1185">Reference proteome</keyword>
<dbReference type="PANTHER" id="PTHR34053:SF1">
    <property type="entry name" value="PROTEIN ULTRAPETALA 1"/>
    <property type="match status" value="1"/>
</dbReference>
<feature type="region of interest" description="Disordered" evidence="1">
    <location>
        <begin position="74"/>
        <end position="93"/>
    </location>
</feature>
<feature type="domain" description="ULTRAPETALA1/2 SAND" evidence="2">
    <location>
        <begin position="662"/>
        <end position="741"/>
    </location>
</feature>
<dbReference type="EMBL" id="OZ019896">
    <property type="protein sequence ID" value="CAK9224099.1"/>
    <property type="molecule type" value="Genomic_DNA"/>
</dbReference>
<dbReference type="InterPro" id="IPR057011">
    <property type="entry name" value="ULT1/2_SAND"/>
</dbReference>
<organism evidence="3 4">
    <name type="scientific">Sphagnum troendelagicum</name>
    <dbReference type="NCBI Taxonomy" id="128251"/>
    <lineage>
        <taxon>Eukaryota</taxon>
        <taxon>Viridiplantae</taxon>
        <taxon>Streptophyta</taxon>
        <taxon>Embryophyta</taxon>
        <taxon>Bryophyta</taxon>
        <taxon>Sphagnophytina</taxon>
        <taxon>Sphagnopsida</taxon>
        <taxon>Sphagnales</taxon>
        <taxon>Sphagnaceae</taxon>
        <taxon>Sphagnum</taxon>
    </lineage>
</organism>
<evidence type="ECO:0000313" key="3">
    <source>
        <dbReference type="EMBL" id="CAK9224099.1"/>
    </source>
</evidence>
<sequence length="764" mass="85689">MGAGALPSFHDTYRQVLEQLEKLKRIHELQVWTAEVPPPRLSLEAGNQSGPWNGTENPDARRLVTISQVVVDLGSNERESDGDGALGGVDDKDMLSREKARGGAQGVTLEKQTQTSHNEIPERGLTTSEVEYEDQKEVLGNLQLKQQHNQKDTVEDEDEQRSWKVEEVWNQHDAKKSKTNEVLTFQYMGKTRGGLDALQGNSDAAFADKGKYYGARNGQEREEDNDRPLLDVSDTTLHPNSDRETASQTDKRRWHSTRLEIRRENLKRELWHEVYEELTSELGAYIPFEKKEGSESLLNFVNQISHLVQDQFDLLQQEETRNGTLRDALTRKHRENEVLCSEKAALQDKLDVILSALQQGSRRCANCQSVYNKAITKKIDSPIALLKRHKAVCVSPEVGEDVAVEVMRSLSMTHNHQSAADSSTDEGLLPVTKDFKRPSLGNGVGNPFLTIGVSSKGCPEVPVLVKKQEAGESSIKRKRGPEVFDLTDGGKPSVEKSKRLSDVERELVERKGVVPQVEQPRLSTNSYGSRGFLPKKPKGQGGSPWVFVSSEESEKEDIGTVEAGKQGKAFQDEEENFKEEKEGEGNASGKNNMCDTETEDEDEETESDFESQDSYRALMRKAFPGQLRQSGTNQAMYRYEGDAEEDGRQQECEDEPRLGVGKYAEFECGVTSKLGEEKTGTLRAYESGVIEIFCHCSMGICAKGMSMTPGAFEKHGGRAASKKWRDSIWVTYMNQKMPVSRVKELDAYLHYPQRIREGRSSKEL</sequence>
<feature type="region of interest" description="Disordered" evidence="1">
    <location>
        <begin position="522"/>
        <end position="609"/>
    </location>
</feature>
<accession>A0ABP0UQ44</accession>
<proteinExistence type="predicted"/>
<dbReference type="Proteomes" id="UP001497512">
    <property type="component" value="Chromosome 4"/>
</dbReference>
<dbReference type="Gene3D" id="3.10.390.10">
    <property type="entry name" value="SAND domain-like"/>
    <property type="match status" value="1"/>
</dbReference>
<evidence type="ECO:0000313" key="4">
    <source>
        <dbReference type="Proteomes" id="UP001497512"/>
    </source>
</evidence>
<dbReference type="Pfam" id="PF23292">
    <property type="entry name" value="SAND_ULT1"/>
    <property type="match status" value="1"/>
</dbReference>
<feature type="region of interest" description="Disordered" evidence="1">
    <location>
        <begin position="98"/>
        <end position="126"/>
    </location>
</feature>
<feature type="compositionally biased region" description="Acidic residues" evidence="1">
    <location>
        <begin position="596"/>
        <end position="609"/>
    </location>
</feature>
<gene>
    <name evidence="3" type="ORF">CSSPTR1EN2_LOCUS17162</name>
</gene>
<feature type="compositionally biased region" description="Basic and acidic residues" evidence="1">
    <location>
        <begin position="218"/>
        <end position="229"/>
    </location>
</feature>
<dbReference type="InterPro" id="IPR020533">
    <property type="entry name" value="Developmental_reg_ULTRAPETALA"/>
</dbReference>
<evidence type="ECO:0000256" key="1">
    <source>
        <dbReference type="SAM" id="MobiDB-lite"/>
    </source>
</evidence>
<evidence type="ECO:0000259" key="2">
    <source>
        <dbReference type="Pfam" id="PF23292"/>
    </source>
</evidence>
<dbReference type="PANTHER" id="PTHR34053">
    <property type="entry name" value="PROTEIN ULTRAPETALA 1"/>
    <property type="match status" value="1"/>
</dbReference>
<dbReference type="InterPro" id="IPR010919">
    <property type="entry name" value="SAND-like_dom_sf"/>
</dbReference>
<name>A0ABP0UQ44_9BRYO</name>
<feature type="region of interest" description="Disordered" evidence="1">
    <location>
        <begin position="470"/>
        <end position="499"/>
    </location>
</feature>
<feature type="region of interest" description="Disordered" evidence="1">
    <location>
        <begin position="215"/>
        <end position="253"/>
    </location>
</feature>
<reference evidence="3" key="1">
    <citation type="submission" date="2024-02" db="EMBL/GenBank/DDBJ databases">
        <authorList>
            <consortium name="ELIXIR-Norway"/>
            <consortium name="Elixir Norway"/>
        </authorList>
    </citation>
    <scope>NUCLEOTIDE SEQUENCE</scope>
</reference>